<dbReference type="RefSeq" id="WP_146308026.1">
    <property type="nucleotide sequence ID" value="NZ_VOHS01000057.1"/>
</dbReference>
<name>A0A5C6LKX3_9BACT</name>
<feature type="chain" id="PRO_5022995003" description="Lipoprotein" evidence="2">
    <location>
        <begin position="20"/>
        <end position="160"/>
    </location>
</feature>
<evidence type="ECO:0000256" key="1">
    <source>
        <dbReference type="SAM" id="Coils"/>
    </source>
</evidence>
<gene>
    <name evidence="3" type="ORF">FEF09_27265</name>
</gene>
<feature type="coiled-coil region" evidence="1">
    <location>
        <begin position="126"/>
        <end position="157"/>
    </location>
</feature>
<evidence type="ECO:0008006" key="5">
    <source>
        <dbReference type="Google" id="ProtNLM"/>
    </source>
</evidence>
<evidence type="ECO:0000313" key="3">
    <source>
        <dbReference type="EMBL" id="TWV93327.1"/>
    </source>
</evidence>
<accession>A0A5C6LKX3</accession>
<reference evidence="3 4" key="1">
    <citation type="submission" date="2019-08" db="EMBL/GenBank/DDBJ databases">
        <title>Whole genome sequencing of chitin degrading bacteria Chitinophaga pinensis YS16.</title>
        <authorList>
            <person name="Singh R.P."/>
            <person name="Manchanda G."/>
            <person name="Maurya I.K."/>
            <person name="Joshi N.K."/>
            <person name="Srivastava A.K."/>
        </authorList>
    </citation>
    <scope>NUCLEOTIDE SEQUENCE [LARGE SCALE GENOMIC DNA]</scope>
    <source>
        <strain evidence="3 4">YS-16</strain>
    </source>
</reference>
<dbReference type="Proteomes" id="UP000318815">
    <property type="component" value="Unassembled WGS sequence"/>
</dbReference>
<keyword evidence="2" id="KW-0732">Signal</keyword>
<protein>
    <recommendedName>
        <fullName evidence="5">Lipoprotein</fullName>
    </recommendedName>
</protein>
<sequence length="160" mass="17843">MFVKMKTFLFAVALGCTMAACNSSMDVATYNNELITVINDNEKQIAGMNEAMNSKDYTRAEQARTTWSEALDMQIKKVQELGSYKGDDVLQKGVLTGLQTYRKVVTDDYKELITIRKAGVADQETAAKEEKALNNINDAFEKAAEEVNKASDAFEKKYAK</sequence>
<dbReference type="PROSITE" id="PS51257">
    <property type="entry name" value="PROKAR_LIPOPROTEIN"/>
    <property type="match status" value="1"/>
</dbReference>
<evidence type="ECO:0000313" key="4">
    <source>
        <dbReference type="Proteomes" id="UP000318815"/>
    </source>
</evidence>
<evidence type="ECO:0000256" key="2">
    <source>
        <dbReference type="SAM" id="SignalP"/>
    </source>
</evidence>
<dbReference type="OrthoDB" id="1150657at2"/>
<feature type="signal peptide" evidence="2">
    <location>
        <begin position="1"/>
        <end position="19"/>
    </location>
</feature>
<keyword evidence="4" id="KW-1185">Reference proteome</keyword>
<keyword evidence="1" id="KW-0175">Coiled coil</keyword>
<dbReference type="EMBL" id="VOHS01000057">
    <property type="protein sequence ID" value="TWV93327.1"/>
    <property type="molecule type" value="Genomic_DNA"/>
</dbReference>
<proteinExistence type="predicted"/>
<organism evidence="3 4">
    <name type="scientific">Chitinophaga pinensis</name>
    <dbReference type="NCBI Taxonomy" id="79329"/>
    <lineage>
        <taxon>Bacteria</taxon>
        <taxon>Pseudomonadati</taxon>
        <taxon>Bacteroidota</taxon>
        <taxon>Chitinophagia</taxon>
        <taxon>Chitinophagales</taxon>
        <taxon>Chitinophagaceae</taxon>
        <taxon>Chitinophaga</taxon>
    </lineage>
</organism>
<comment type="caution">
    <text evidence="3">The sequence shown here is derived from an EMBL/GenBank/DDBJ whole genome shotgun (WGS) entry which is preliminary data.</text>
</comment>
<dbReference type="AlphaFoldDB" id="A0A5C6LKX3"/>